<protein>
    <submittedName>
        <fullName evidence="4">Uncharacterized protein</fullName>
    </submittedName>
</protein>
<dbReference type="Gene3D" id="3.40.50.300">
    <property type="entry name" value="P-loop containing nucleotide triphosphate hydrolases"/>
    <property type="match status" value="1"/>
</dbReference>
<dbReference type="EMBL" id="CAJPWZ010002763">
    <property type="protein sequence ID" value="CAG2245250.1"/>
    <property type="molecule type" value="Genomic_DNA"/>
</dbReference>
<organism evidence="4 5">
    <name type="scientific">Mytilus edulis</name>
    <name type="common">Blue mussel</name>
    <dbReference type="NCBI Taxonomy" id="6550"/>
    <lineage>
        <taxon>Eukaryota</taxon>
        <taxon>Metazoa</taxon>
        <taxon>Spiralia</taxon>
        <taxon>Lophotrochozoa</taxon>
        <taxon>Mollusca</taxon>
        <taxon>Bivalvia</taxon>
        <taxon>Autobranchia</taxon>
        <taxon>Pteriomorphia</taxon>
        <taxon>Mytilida</taxon>
        <taxon>Mytiloidea</taxon>
        <taxon>Mytilidae</taxon>
        <taxon>Mytilinae</taxon>
        <taxon>Mytilus</taxon>
    </lineage>
</organism>
<dbReference type="InterPro" id="IPR027417">
    <property type="entry name" value="P-loop_NTPase"/>
</dbReference>
<feature type="region of interest" description="Disordered" evidence="1">
    <location>
        <begin position="208"/>
        <end position="258"/>
    </location>
</feature>
<dbReference type="OrthoDB" id="6114655at2759"/>
<reference evidence="4" key="1">
    <citation type="submission" date="2021-03" db="EMBL/GenBank/DDBJ databases">
        <authorList>
            <person name="Bekaert M."/>
        </authorList>
    </citation>
    <scope>NUCLEOTIDE SEQUENCE</scope>
</reference>
<keyword evidence="3" id="KW-0732">Signal</keyword>
<dbReference type="Gene3D" id="2.40.10.500">
    <property type="match status" value="1"/>
</dbReference>
<dbReference type="Gene3D" id="2.130.10.10">
    <property type="entry name" value="YVTN repeat-like/Quinoprotein amine dehydrogenase"/>
    <property type="match status" value="1"/>
</dbReference>
<evidence type="ECO:0000256" key="3">
    <source>
        <dbReference type="SAM" id="SignalP"/>
    </source>
</evidence>
<keyword evidence="2" id="KW-0812">Transmembrane</keyword>
<dbReference type="PANTHER" id="PTHR47679:SF2">
    <property type="entry name" value="C-TERMINAL OF ROC (COR) DOMAIN-CONTAINING PROTEIN"/>
    <property type="match status" value="1"/>
</dbReference>
<name>A0A8S3UGS2_MYTED</name>
<keyword evidence="2" id="KW-0472">Membrane</keyword>
<evidence type="ECO:0000256" key="2">
    <source>
        <dbReference type="SAM" id="Phobius"/>
    </source>
</evidence>
<evidence type="ECO:0000313" key="5">
    <source>
        <dbReference type="Proteomes" id="UP000683360"/>
    </source>
</evidence>
<feature type="compositionally biased region" description="Polar residues" evidence="1">
    <location>
        <begin position="236"/>
        <end position="248"/>
    </location>
</feature>
<gene>
    <name evidence="4" type="ORF">MEDL_57249</name>
</gene>
<dbReference type="PANTHER" id="PTHR47679">
    <property type="entry name" value="PROTEIN TORNADO 1"/>
    <property type="match status" value="1"/>
</dbReference>
<comment type="caution">
    <text evidence="4">The sequence shown here is derived from an EMBL/GenBank/DDBJ whole genome shotgun (WGS) entry which is preliminary data.</text>
</comment>
<feature type="signal peptide" evidence="3">
    <location>
        <begin position="1"/>
        <end position="18"/>
    </location>
</feature>
<accession>A0A8S3UGS2</accession>
<dbReference type="Proteomes" id="UP000683360">
    <property type="component" value="Unassembled WGS sequence"/>
</dbReference>
<feature type="chain" id="PRO_5035898046" evidence="3">
    <location>
        <begin position="19"/>
        <end position="1006"/>
    </location>
</feature>
<keyword evidence="2" id="KW-1133">Transmembrane helix</keyword>
<feature type="region of interest" description="Disordered" evidence="1">
    <location>
        <begin position="717"/>
        <end position="742"/>
    </location>
</feature>
<dbReference type="AlphaFoldDB" id="A0A8S3UGS2"/>
<evidence type="ECO:0000256" key="1">
    <source>
        <dbReference type="SAM" id="MobiDB-lite"/>
    </source>
</evidence>
<feature type="transmembrane region" description="Helical" evidence="2">
    <location>
        <begin position="132"/>
        <end position="151"/>
    </location>
</feature>
<dbReference type="SUPFAM" id="SSF101898">
    <property type="entry name" value="NHL repeat"/>
    <property type="match status" value="1"/>
</dbReference>
<feature type="compositionally biased region" description="Polar residues" evidence="1">
    <location>
        <begin position="213"/>
        <end position="226"/>
    </location>
</feature>
<dbReference type="InterPro" id="IPR015943">
    <property type="entry name" value="WD40/YVTN_repeat-like_dom_sf"/>
</dbReference>
<dbReference type="Pfam" id="PF08477">
    <property type="entry name" value="Roc"/>
    <property type="match status" value="1"/>
</dbReference>
<proteinExistence type="predicted"/>
<evidence type="ECO:0000313" key="4">
    <source>
        <dbReference type="EMBL" id="CAG2245250.1"/>
    </source>
</evidence>
<sequence>MNMLILLTILQIVSSNVAYNFTCPSSAHWKIRAKSLCEPPRNYTCLFDVTFRVNVYRERCSRPRILAEGYKYVFQPNLNRATCNIKCYDDEIDKKSLLRRYKFNNSRTIKIIEFDNFKYNLNYPTNKYRIKAAASIGILLLSYFAVCIIFHKLMTRWIQFRNILPDAINQLSEEDKIRYNTLMQSSETEKEINDDKVSRITRALISNAEDRNTQNMQVDETNNMNIRQGDEKSTYNKDITTNKKVSQENSDDTTESLVMPEDSTNKALINLDNKEVTNESSSLVMPEDFTTDDKINLDNKQNESSLLVMPEDLMSHVFSKSTVNAPFNIYALCELWDFAGQKEFYATHQAFLTSSAVYLVVADMKDDISKQGLGQCFADFQNIGEYVDFWFDSIHCHRTADKRARTMHFDPPVLLVFTGKDKYKEEHNVGNIIFFENIPDLIILNPQWLADAFRCLVSDRIDDSGLHHREDWTLFTRQGKLSESLITELFKSKDGSQFSGQKNNLHKVMEKLDILVKIENSSYYIMPSQMPSSKFEDVFRNVGILTKNCKRTSWLCFKFKFLPPSFFNHISAWFIKQYIPSKVDSDDSSVALYRGICVFDIDISGCEKILVTMSTDTIALQVVSFSEQDGFGSMCSGIHREVTQLIEDIKERYNVNISFKLHFKCSDGYYFKDTFEYENLIIEKKCFCIQHKQMHRSDQILSPWMNNEVKEIPDRTKINTTQDDQNPENKPSKEDVQDQTSVKTNLPVSVNLRKQLNIKQSTNENLFITSCIKTGNTLVFTDCHNNRLIICNSDGTDIHHIPLSYKPYYITEIDSNTVAVSCLYDRTILIINISTRSVTSTINTSGYCYGISYNDNNLYVVIDKSIIHVMDLTGKVIRTIPVPTYGIYDITVDRDRLICIDFTSSIYCCSLDGKVMWKFKKDEFQDLTSVTTDNDKNVYVTSYKTNTVIVISDDGKHHKELLTKSDGLDWPRGIYFDKKENILLVCNERNGKAFLFEVKKNKNKHE</sequence>
<keyword evidence="5" id="KW-1185">Reference proteome</keyword>